<feature type="region of interest" description="Disordered" evidence="13">
    <location>
        <begin position="277"/>
        <end position="311"/>
    </location>
</feature>
<evidence type="ECO:0000256" key="11">
    <source>
        <dbReference type="ARBA" id="ARBA00038730"/>
    </source>
</evidence>
<keyword evidence="5" id="KW-0268">Exocytosis</keyword>
<evidence type="ECO:0000256" key="10">
    <source>
        <dbReference type="ARBA" id="ARBA00034106"/>
    </source>
</evidence>
<evidence type="ECO:0000256" key="9">
    <source>
        <dbReference type="ARBA" id="ARBA00023054"/>
    </source>
</evidence>
<dbReference type="FunFam" id="1.20.5.580:FF:000001">
    <property type="entry name" value="Complexin 2"/>
    <property type="match status" value="1"/>
</dbReference>
<keyword evidence="6" id="KW-0963">Cytoplasm</keyword>
<comment type="similarity">
    <text evidence="3">Belongs to the complexin/synaphin family.</text>
</comment>
<dbReference type="GO" id="GO:0005829">
    <property type="term" value="C:cytosol"/>
    <property type="evidence" value="ECO:0007669"/>
    <property type="project" value="UniProtKB-SubCell"/>
</dbReference>
<evidence type="ECO:0000256" key="4">
    <source>
        <dbReference type="ARBA" id="ARBA00022448"/>
    </source>
</evidence>
<evidence type="ECO:0000256" key="3">
    <source>
        <dbReference type="ARBA" id="ARBA00005396"/>
    </source>
</evidence>
<evidence type="ECO:0000256" key="2">
    <source>
        <dbReference type="ARBA" id="ARBA00004514"/>
    </source>
</evidence>
<name>A0AAD8YXW0_9TELE</name>
<dbReference type="SUPFAM" id="SSF58038">
    <property type="entry name" value="SNARE fusion complex"/>
    <property type="match status" value="1"/>
</dbReference>
<dbReference type="PANTHER" id="PTHR16705:SF6">
    <property type="entry name" value="COMPLEXIN-1"/>
    <property type="match status" value="1"/>
</dbReference>
<dbReference type="Pfam" id="PF05835">
    <property type="entry name" value="Synaphin"/>
    <property type="match status" value="1"/>
</dbReference>
<evidence type="ECO:0000256" key="8">
    <source>
        <dbReference type="ARBA" id="ARBA00023018"/>
    </source>
</evidence>
<feature type="region of interest" description="Disordered" evidence="13">
    <location>
        <begin position="221"/>
        <end position="256"/>
    </location>
</feature>
<evidence type="ECO:0000313" key="14">
    <source>
        <dbReference type="EMBL" id="KAK1789343.1"/>
    </source>
</evidence>
<comment type="caution">
    <text evidence="14">The sequence shown here is derived from an EMBL/GenBank/DDBJ whole genome shotgun (WGS) entry which is preliminary data.</text>
</comment>
<evidence type="ECO:0000256" key="5">
    <source>
        <dbReference type="ARBA" id="ARBA00022483"/>
    </source>
</evidence>
<dbReference type="Gene3D" id="1.20.5.580">
    <property type="entry name" value="Single Helix bin"/>
    <property type="match status" value="1"/>
</dbReference>
<dbReference type="EMBL" id="JAROKS010000022">
    <property type="protein sequence ID" value="KAK1789343.1"/>
    <property type="molecule type" value="Genomic_DNA"/>
</dbReference>
<dbReference type="GO" id="GO:0016079">
    <property type="term" value="P:synaptic vesicle exocytosis"/>
    <property type="evidence" value="ECO:0007669"/>
    <property type="project" value="TreeGrafter"/>
</dbReference>
<keyword evidence="9" id="KW-0175">Coiled coil</keyword>
<comment type="subcellular location">
    <subcellularLocation>
        <location evidence="2">Cytoplasm</location>
        <location evidence="2">Cytosol</location>
    </subcellularLocation>
    <subcellularLocation>
        <location evidence="1">Perikaryon</location>
    </subcellularLocation>
    <subcellularLocation>
        <location evidence="10">Presynapse</location>
    </subcellularLocation>
</comment>
<dbReference type="InterPro" id="IPR008849">
    <property type="entry name" value="Synaphin"/>
</dbReference>
<proteinExistence type="inferred from homology"/>
<keyword evidence="15" id="KW-1185">Reference proteome</keyword>
<dbReference type="GO" id="GO:0046928">
    <property type="term" value="P:regulation of neurotransmitter secretion"/>
    <property type="evidence" value="ECO:0007669"/>
    <property type="project" value="TreeGrafter"/>
</dbReference>
<evidence type="ECO:0000256" key="13">
    <source>
        <dbReference type="SAM" id="MobiDB-lite"/>
    </source>
</evidence>
<sequence length="404" mass="45209">MHSTLYSSRATTALFPSTKSGPEACGFGNQNRAYLELQGAQRSAARELMLIDLCDDLKNGRVVVILNCVIRGAISNRMSAAHASAGRNQCGCCSEPRWRALSSGGAGWRILSYEYDQQSNKHRAECHYEQPEEQIRSRFGCNVNLGVLAALGCHRKMTQHIRERGRGGEGDRMRKRHAKIERARASVGSPMTDIRFLLLSFLLSFPLSCKGATKDMGKMLGEKEEKDPDAEKKEEERQEALRQQEEERKAKYAKMEAERESIRQGIRDKYGIKKKEEKEAEAQAAMEQASEGSLTRPKKAVPAGCGDEEEEEESIVDTVMKFLPGPLFDMFNKNASQALDKLEQQSAAHTVREWEWGGFHAEASGPLRRIQMQSSTLRSQKVMVLHAETGPGREKCSVSFVFTS</sequence>
<keyword evidence="4" id="KW-0813">Transport</keyword>
<protein>
    <recommendedName>
        <fullName evidence="12">Complexin-1</fullName>
    </recommendedName>
</protein>
<evidence type="ECO:0000256" key="1">
    <source>
        <dbReference type="ARBA" id="ARBA00004484"/>
    </source>
</evidence>
<reference evidence="14" key="1">
    <citation type="submission" date="2023-03" db="EMBL/GenBank/DDBJ databases">
        <title>Electrophorus voltai genome.</title>
        <authorList>
            <person name="Bian C."/>
        </authorList>
    </citation>
    <scope>NUCLEOTIDE SEQUENCE</scope>
    <source>
        <strain evidence="14">CB-2022</strain>
        <tissue evidence="14">Muscle</tissue>
    </source>
</reference>
<dbReference type="GO" id="GO:0043195">
    <property type="term" value="C:terminal bouton"/>
    <property type="evidence" value="ECO:0007669"/>
    <property type="project" value="TreeGrafter"/>
</dbReference>
<dbReference type="GO" id="GO:0019905">
    <property type="term" value="F:syntaxin binding"/>
    <property type="evidence" value="ECO:0007669"/>
    <property type="project" value="InterPro"/>
</dbReference>
<comment type="subunit">
    <text evidence="11">Binds to the SNARE core complex containing SNAP25, VAMP2 and STX1A.</text>
</comment>
<evidence type="ECO:0000256" key="12">
    <source>
        <dbReference type="ARBA" id="ARBA00040476"/>
    </source>
</evidence>
<keyword evidence="7" id="KW-0532">Neurotransmitter transport</keyword>
<dbReference type="GO" id="GO:0043204">
    <property type="term" value="C:perikaryon"/>
    <property type="evidence" value="ECO:0007669"/>
    <property type="project" value="UniProtKB-SubCell"/>
</dbReference>
<dbReference type="PANTHER" id="PTHR16705">
    <property type="entry name" value="COMPLEXIN"/>
    <property type="match status" value="1"/>
</dbReference>
<evidence type="ECO:0000256" key="7">
    <source>
        <dbReference type="ARBA" id="ARBA00022775"/>
    </source>
</evidence>
<dbReference type="CDD" id="cd22808">
    <property type="entry name" value="Complexin_NTD_CPLX_I_II"/>
    <property type="match status" value="1"/>
</dbReference>
<keyword evidence="8" id="KW-0770">Synapse</keyword>
<gene>
    <name evidence="14" type="ORF">P4O66_015274</name>
</gene>
<evidence type="ECO:0000256" key="6">
    <source>
        <dbReference type="ARBA" id="ARBA00022490"/>
    </source>
</evidence>
<dbReference type="GO" id="GO:0031201">
    <property type="term" value="C:SNARE complex"/>
    <property type="evidence" value="ECO:0007669"/>
    <property type="project" value="TreeGrafter"/>
</dbReference>
<dbReference type="AlphaFoldDB" id="A0AAD8YXW0"/>
<dbReference type="Proteomes" id="UP001239994">
    <property type="component" value="Unassembled WGS sequence"/>
</dbReference>
<evidence type="ECO:0000313" key="15">
    <source>
        <dbReference type="Proteomes" id="UP001239994"/>
    </source>
</evidence>
<accession>A0AAD8YXW0</accession>
<organism evidence="14 15">
    <name type="scientific">Electrophorus voltai</name>
    <dbReference type="NCBI Taxonomy" id="2609070"/>
    <lineage>
        <taxon>Eukaryota</taxon>
        <taxon>Metazoa</taxon>
        <taxon>Chordata</taxon>
        <taxon>Craniata</taxon>
        <taxon>Vertebrata</taxon>
        <taxon>Euteleostomi</taxon>
        <taxon>Actinopterygii</taxon>
        <taxon>Neopterygii</taxon>
        <taxon>Teleostei</taxon>
        <taxon>Ostariophysi</taxon>
        <taxon>Gymnotiformes</taxon>
        <taxon>Gymnotoidei</taxon>
        <taxon>Gymnotidae</taxon>
        <taxon>Electrophorus</taxon>
    </lineage>
</organism>